<keyword evidence="1" id="KW-0472">Membrane</keyword>
<gene>
    <name evidence="2" type="ORF">Pc14g00480</name>
    <name evidence="2" type="ORF">PCH_Pc14g00480</name>
</gene>
<dbReference type="STRING" id="500485.B6H5N1"/>
<feature type="transmembrane region" description="Helical" evidence="1">
    <location>
        <begin position="160"/>
        <end position="187"/>
    </location>
</feature>
<sequence>MTLTFCYMNTAVNYDLIVHEIVADLGMSGVKWVKDGVQHSLTLALANMVRRHSRFQTGRRPRGYPGFKLDETHVTGPVSFLNPTSAHYEPSQQAEDIQAPPQIERLWRSRDNRKGRHAIRVDTEALPHVTRLTTPPLTQSVSAVAKIMLRMVTYVPYWDVSYLVAMSFTIGSAVFIVNGFFVWLPLVDRKTEFHGEITIAGGWTGFVGATIFELGGVLLLLEAFNTNHTGCFGWALESVLEKTIEDGVPQHAMKEIKPRMSECEHHHANRKSFLREKHHHTSNNVHSHLDDTGYVTSSPDGRSFRWIPSKSELCTHYFHEIGFIASFVLFVSATVFWIGAIVGIPAIFTRISQGLIDGLYWGTTTLGGTGFIVSSLLYMLETQSKWYIPAWHVLGWHIGLWNLLAVLGLLFVVRWARQVATLARIISRPSLHFGAH</sequence>
<dbReference type="EMBL" id="AM920429">
    <property type="protein sequence ID" value="CAP74189.1"/>
    <property type="molecule type" value="Genomic_DNA"/>
</dbReference>
<name>B6H5N1_PENRW</name>
<dbReference type="OrthoDB" id="2603at2759"/>
<dbReference type="AlphaFoldDB" id="B6H5N1"/>
<protein>
    <submittedName>
        <fullName evidence="2">Pc14g00480 protein</fullName>
    </submittedName>
</protein>
<dbReference type="OMA" id="WDVSWWI"/>
<evidence type="ECO:0000256" key="1">
    <source>
        <dbReference type="SAM" id="Phobius"/>
    </source>
</evidence>
<accession>B6H5N1</accession>
<evidence type="ECO:0000313" key="3">
    <source>
        <dbReference type="Proteomes" id="UP000000724"/>
    </source>
</evidence>
<feature type="transmembrane region" description="Helical" evidence="1">
    <location>
        <begin position="359"/>
        <end position="378"/>
    </location>
</feature>
<feature type="transmembrane region" description="Helical" evidence="1">
    <location>
        <begin position="321"/>
        <end position="347"/>
    </location>
</feature>
<keyword evidence="1" id="KW-0812">Transmembrane</keyword>
<evidence type="ECO:0000313" key="2">
    <source>
        <dbReference type="EMBL" id="CAP74189.1"/>
    </source>
</evidence>
<proteinExistence type="predicted"/>
<dbReference type="eggNOG" id="ENOG502QWIR">
    <property type="taxonomic scope" value="Eukaryota"/>
</dbReference>
<dbReference type="VEuPathDB" id="FungiDB:PCH_Pc14g00480"/>
<reference evidence="2 3" key="1">
    <citation type="journal article" date="2008" name="Nat. Biotechnol.">
        <title>Genome sequencing and analysis of the filamentous fungus Penicillium chrysogenum.</title>
        <authorList>
            <person name="van den Berg M.A."/>
            <person name="Albang R."/>
            <person name="Albermann K."/>
            <person name="Badger J.H."/>
            <person name="Daran J.-M."/>
            <person name="Driessen A.J.M."/>
            <person name="Garcia-Estrada C."/>
            <person name="Fedorova N.D."/>
            <person name="Harris D.M."/>
            <person name="Heijne W.H.M."/>
            <person name="Joardar V.S."/>
            <person name="Kiel J.A.K.W."/>
            <person name="Kovalchuk A."/>
            <person name="Martin J.F."/>
            <person name="Nierman W.C."/>
            <person name="Nijland J.G."/>
            <person name="Pronk J.T."/>
            <person name="Roubos J.A."/>
            <person name="van der Klei I.J."/>
            <person name="van Peij N.N.M.E."/>
            <person name="Veenhuis M."/>
            <person name="von Doehren H."/>
            <person name="Wagner C."/>
            <person name="Wortman J.R."/>
            <person name="Bovenberg R.A.L."/>
        </authorList>
    </citation>
    <scope>NUCLEOTIDE SEQUENCE [LARGE SCALE GENOMIC DNA]</scope>
    <source>
        <strain evidence="3">ATCC 28089 / DSM 1075 / NRRL 1951 / Wisconsin 54-1255</strain>
    </source>
</reference>
<organism evidence="2 3">
    <name type="scientific">Penicillium rubens (strain ATCC 28089 / DSM 1075 / NRRL 1951 / Wisconsin 54-1255)</name>
    <name type="common">Penicillium chrysogenum</name>
    <dbReference type="NCBI Taxonomy" id="500485"/>
    <lineage>
        <taxon>Eukaryota</taxon>
        <taxon>Fungi</taxon>
        <taxon>Dikarya</taxon>
        <taxon>Ascomycota</taxon>
        <taxon>Pezizomycotina</taxon>
        <taxon>Eurotiomycetes</taxon>
        <taxon>Eurotiomycetidae</taxon>
        <taxon>Eurotiales</taxon>
        <taxon>Aspergillaceae</taxon>
        <taxon>Penicillium</taxon>
        <taxon>Penicillium chrysogenum species complex</taxon>
    </lineage>
</organism>
<keyword evidence="1" id="KW-1133">Transmembrane helix</keyword>
<dbReference type="BioCyc" id="PCHR:PC14G00480-MONOMER"/>
<feature type="transmembrane region" description="Helical" evidence="1">
    <location>
        <begin position="398"/>
        <end position="416"/>
    </location>
</feature>
<feature type="transmembrane region" description="Helical" evidence="1">
    <location>
        <begin position="199"/>
        <end position="221"/>
    </location>
</feature>
<keyword evidence="3" id="KW-1185">Reference proteome</keyword>
<dbReference type="HOGENOM" id="CLU_027441_0_0_1"/>
<dbReference type="Proteomes" id="UP000000724">
    <property type="component" value="Contig Pc00c14"/>
</dbReference>